<evidence type="ECO:0000256" key="1">
    <source>
        <dbReference type="ARBA" id="ARBA00022679"/>
    </source>
</evidence>
<accession>A0ABV1KE74</accession>
<dbReference type="Gene3D" id="3.40.630.30">
    <property type="match status" value="1"/>
</dbReference>
<evidence type="ECO:0000313" key="5">
    <source>
        <dbReference type="Proteomes" id="UP001494902"/>
    </source>
</evidence>
<dbReference type="SUPFAM" id="SSF55729">
    <property type="entry name" value="Acyl-CoA N-acyltransferases (Nat)"/>
    <property type="match status" value="1"/>
</dbReference>
<dbReference type="RefSeq" id="WP_349299518.1">
    <property type="nucleotide sequence ID" value="NZ_JBEDNQ010000007.1"/>
</dbReference>
<dbReference type="InterPro" id="IPR050832">
    <property type="entry name" value="Bact_Acetyltransf"/>
</dbReference>
<keyword evidence="1" id="KW-0808">Transferase</keyword>
<evidence type="ECO:0000256" key="2">
    <source>
        <dbReference type="ARBA" id="ARBA00023315"/>
    </source>
</evidence>
<dbReference type="InterPro" id="IPR016181">
    <property type="entry name" value="Acyl_CoA_acyltransferase"/>
</dbReference>
<gene>
    <name evidence="4" type="ORF">WIS52_18435</name>
</gene>
<feature type="domain" description="N-acetyltransferase" evidence="3">
    <location>
        <begin position="3"/>
        <end position="159"/>
    </location>
</feature>
<dbReference type="Proteomes" id="UP001494902">
    <property type="component" value="Unassembled WGS sequence"/>
</dbReference>
<name>A0ABV1KE74_9PSEU</name>
<reference evidence="4 5" key="1">
    <citation type="submission" date="2024-03" db="EMBL/GenBank/DDBJ databases">
        <title>Draft genome sequence of Pseudonocardia nematodicida JCM 31783.</title>
        <authorList>
            <person name="Butdee W."/>
            <person name="Duangmal K."/>
        </authorList>
    </citation>
    <scope>NUCLEOTIDE SEQUENCE [LARGE SCALE GENOMIC DNA]</scope>
    <source>
        <strain evidence="4 5">JCM 31783</strain>
    </source>
</reference>
<dbReference type="Pfam" id="PF00583">
    <property type="entry name" value="Acetyltransf_1"/>
    <property type="match status" value="1"/>
</dbReference>
<sequence length="159" mass="17236">MTTTVRRLGPDDWELARAVRLDSIRDGFGGDSDFLREEAALDEVAWREVLHRHARFAALSDDGGGRAAVGTVGWRPHRSGGADAGHLYGMWVHPEHRGTGLSRLLVGAVVHLSREQGYAALDLKVEPANAHAIAVYRRIGFAVVESPPGGLVVMRCPLP</sequence>
<comment type="caution">
    <text evidence="4">The sequence shown here is derived from an EMBL/GenBank/DDBJ whole genome shotgun (WGS) entry which is preliminary data.</text>
</comment>
<keyword evidence="2" id="KW-0012">Acyltransferase</keyword>
<dbReference type="CDD" id="cd04301">
    <property type="entry name" value="NAT_SF"/>
    <property type="match status" value="1"/>
</dbReference>
<evidence type="ECO:0000313" key="4">
    <source>
        <dbReference type="EMBL" id="MEQ3552456.1"/>
    </source>
</evidence>
<dbReference type="PROSITE" id="PS51186">
    <property type="entry name" value="GNAT"/>
    <property type="match status" value="1"/>
</dbReference>
<organism evidence="4 5">
    <name type="scientific">Pseudonocardia nematodicida</name>
    <dbReference type="NCBI Taxonomy" id="1206997"/>
    <lineage>
        <taxon>Bacteria</taxon>
        <taxon>Bacillati</taxon>
        <taxon>Actinomycetota</taxon>
        <taxon>Actinomycetes</taxon>
        <taxon>Pseudonocardiales</taxon>
        <taxon>Pseudonocardiaceae</taxon>
        <taxon>Pseudonocardia</taxon>
    </lineage>
</organism>
<dbReference type="PANTHER" id="PTHR43877">
    <property type="entry name" value="AMINOALKYLPHOSPHONATE N-ACETYLTRANSFERASE-RELATED-RELATED"/>
    <property type="match status" value="1"/>
</dbReference>
<dbReference type="InterPro" id="IPR000182">
    <property type="entry name" value="GNAT_dom"/>
</dbReference>
<dbReference type="EMBL" id="JBEDNQ010000007">
    <property type="protein sequence ID" value="MEQ3552456.1"/>
    <property type="molecule type" value="Genomic_DNA"/>
</dbReference>
<proteinExistence type="predicted"/>
<evidence type="ECO:0000259" key="3">
    <source>
        <dbReference type="PROSITE" id="PS51186"/>
    </source>
</evidence>
<protein>
    <submittedName>
        <fullName evidence="4">GNAT family N-acetyltransferase</fullName>
    </submittedName>
</protein>
<keyword evidence="5" id="KW-1185">Reference proteome</keyword>